<keyword evidence="1" id="KW-0812">Transmembrane</keyword>
<sequence length="502" mass="57849">MHLAGRRRDCGQRIQRKADFSMYAALKTPRQSMDVDVAEIVYRGNGWLALVQFGPKMVRGIEIDSSIRQQLSRTGLVFVGLWWHLRHRLLSCGSSQRSGLPAIALAHGHATSSVVRRRRHRKVVGCGGIHSAREAVPVVSGNNVWLRLLWLRCREPIHGRLARFHGRLLLHMGRLSRLHLSLVHLLPRLQLLLRRALVCHVRILLHHPLFLLRHPDVLELLQVALIHLLQHRSNGRNMHRKSQTLGNVRPSVCRRHRFIATSGLDDLEQHDEIDRSVTNDRIMVQRQPLSIHQRGEVLHEVLRVYVGHRPRLRSHAALGYLAVWHAGHLLLGHHPPSHVLRLHLRLHLHVALQLLLKSHLVRGHLLLVRHALRPLVLLLRLALVLRLALLLRVLLLLLVMLLLHLLLHLLVHVGWHLPHVRRHLAHLLRHHLAAGHRVRVGRRTRIRRRRRKCRVIAGGHVLHVRVRLGSAMLGRYGRGLRGAAKLLSAGRERVRRGRRYSL</sequence>
<accession>A0A2S4L3F4</accession>
<evidence type="ECO:0000313" key="3">
    <source>
        <dbReference type="Proteomes" id="UP000237481"/>
    </source>
</evidence>
<organism evidence="2 3">
    <name type="scientific">Tolypocladium paradoxum</name>
    <dbReference type="NCBI Taxonomy" id="94208"/>
    <lineage>
        <taxon>Eukaryota</taxon>
        <taxon>Fungi</taxon>
        <taxon>Dikarya</taxon>
        <taxon>Ascomycota</taxon>
        <taxon>Pezizomycotina</taxon>
        <taxon>Sordariomycetes</taxon>
        <taxon>Hypocreomycetidae</taxon>
        <taxon>Hypocreales</taxon>
        <taxon>Ophiocordycipitaceae</taxon>
        <taxon>Tolypocladium</taxon>
    </lineage>
</organism>
<protein>
    <submittedName>
        <fullName evidence="2">Uncharacterized protein</fullName>
    </submittedName>
</protein>
<evidence type="ECO:0000313" key="2">
    <source>
        <dbReference type="EMBL" id="POR36961.1"/>
    </source>
</evidence>
<keyword evidence="3" id="KW-1185">Reference proteome</keyword>
<keyword evidence="1" id="KW-1133">Transmembrane helix</keyword>
<dbReference type="Proteomes" id="UP000237481">
    <property type="component" value="Unassembled WGS sequence"/>
</dbReference>
<dbReference type="AlphaFoldDB" id="A0A2S4L3F4"/>
<keyword evidence="1" id="KW-0472">Membrane</keyword>
<feature type="non-terminal residue" evidence="2">
    <location>
        <position position="502"/>
    </location>
</feature>
<dbReference type="EMBL" id="PKSG01000289">
    <property type="protein sequence ID" value="POR36961.1"/>
    <property type="molecule type" value="Genomic_DNA"/>
</dbReference>
<proteinExistence type="predicted"/>
<evidence type="ECO:0000256" key="1">
    <source>
        <dbReference type="SAM" id="Phobius"/>
    </source>
</evidence>
<name>A0A2S4L3F4_9HYPO</name>
<comment type="caution">
    <text evidence="2">The sequence shown here is derived from an EMBL/GenBank/DDBJ whole genome shotgun (WGS) entry which is preliminary data.</text>
</comment>
<reference evidence="2 3" key="1">
    <citation type="submission" date="2018-01" db="EMBL/GenBank/DDBJ databases">
        <title>Harnessing the power of phylogenomics to disentangle the directionality and signatures of interkingdom host jumping in the parasitic fungal genus Tolypocladium.</title>
        <authorList>
            <person name="Quandt C.A."/>
            <person name="Patterson W."/>
            <person name="Spatafora J.W."/>
        </authorList>
    </citation>
    <scope>NUCLEOTIDE SEQUENCE [LARGE SCALE GENOMIC DNA]</scope>
    <source>
        <strain evidence="2 3">NRBC 100945</strain>
    </source>
</reference>
<gene>
    <name evidence="2" type="ORF">TPAR_02839</name>
</gene>
<feature type="transmembrane region" description="Helical" evidence="1">
    <location>
        <begin position="395"/>
        <end position="415"/>
    </location>
</feature>